<protein>
    <submittedName>
        <fullName evidence="1">Uncharacterized protein</fullName>
    </submittedName>
</protein>
<sequence>MTLSQTAVVAFVVDGPCAATIACGNGFPFTIDSFEQQWRIDQAFRLKHFNTKQISLVPVGLQLTLQFLALHHPHAHVLKETIHRDFFINSGHYPGVLVIHVKFNDPSPIFITYDHPALSLTRLHHNFLVEFVGKEDLQSIKVGDLCSVVAPQDAHVQVQTQSGDIISIYPDTLSCIPYYTEDPSLANESISKFGSSITRIHNTTIM</sequence>
<proteinExistence type="predicted"/>
<comment type="caution">
    <text evidence="1">The sequence shown here is derived from an EMBL/GenBank/DDBJ whole genome shotgun (WGS) entry which is preliminary data.</text>
</comment>
<keyword evidence="2" id="KW-1185">Reference proteome</keyword>
<evidence type="ECO:0000313" key="1">
    <source>
        <dbReference type="EMBL" id="KAK2949581.1"/>
    </source>
</evidence>
<dbReference type="Proteomes" id="UP001281761">
    <property type="component" value="Unassembled WGS sequence"/>
</dbReference>
<dbReference type="EMBL" id="JARBJD010000153">
    <property type="protein sequence ID" value="KAK2949581.1"/>
    <property type="molecule type" value="Genomic_DNA"/>
</dbReference>
<name>A0ABQ9XAM4_9EUKA</name>
<accession>A0ABQ9XAM4</accession>
<evidence type="ECO:0000313" key="2">
    <source>
        <dbReference type="Proteomes" id="UP001281761"/>
    </source>
</evidence>
<organism evidence="1 2">
    <name type="scientific">Blattamonas nauphoetae</name>
    <dbReference type="NCBI Taxonomy" id="2049346"/>
    <lineage>
        <taxon>Eukaryota</taxon>
        <taxon>Metamonada</taxon>
        <taxon>Preaxostyla</taxon>
        <taxon>Oxymonadida</taxon>
        <taxon>Blattamonas</taxon>
    </lineage>
</organism>
<gene>
    <name evidence="1" type="ORF">BLNAU_15441</name>
</gene>
<reference evidence="1 2" key="1">
    <citation type="journal article" date="2022" name="bioRxiv">
        <title>Genomics of Preaxostyla Flagellates Illuminates Evolutionary Transitions and the Path Towards Mitochondrial Loss.</title>
        <authorList>
            <person name="Novak L.V.F."/>
            <person name="Treitli S.C."/>
            <person name="Pyrih J."/>
            <person name="Halakuc P."/>
            <person name="Pipaliya S.V."/>
            <person name="Vacek V."/>
            <person name="Brzon O."/>
            <person name="Soukal P."/>
            <person name="Eme L."/>
            <person name="Dacks J.B."/>
            <person name="Karnkowska A."/>
            <person name="Elias M."/>
            <person name="Hampl V."/>
        </authorList>
    </citation>
    <scope>NUCLEOTIDE SEQUENCE [LARGE SCALE GENOMIC DNA]</scope>
    <source>
        <strain evidence="1">NAU3</strain>
        <tissue evidence="1">Gut</tissue>
    </source>
</reference>